<proteinExistence type="predicted"/>
<protein>
    <submittedName>
        <fullName evidence="3">Uncharacterized protein</fullName>
    </submittedName>
</protein>
<organism evidence="3 4">
    <name type="scientific">Spirodela intermedia</name>
    <name type="common">Intermediate duckweed</name>
    <dbReference type="NCBI Taxonomy" id="51605"/>
    <lineage>
        <taxon>Eukaryota</taxon>
        <taxon>Viridiplantae</taxon>
        <taxon>Streptophyta</taxon>
        <taxon>Embryophyta</taxon>
        <taxon>Tracheophyta</taxon>
        <taxon>Spermatophyta</taxon>
        <taxon>Magnoliopsida</taxon>
        <taxon>Liliopsida</taxon>
        <taxon>Araceae</taxon>
        <taxon>Lemnoideae</taxon>
        <taxon>Spirodela</taxon>
    </lineage>
</organism>
<dbReference type="InterPro" id="IPR002885">
    <property type="entry name" value="PPR_rpt"/>
</dbReference>
<dbReference type="InterPro" id="IPR046848">
    <property type="entry name" value="E_motif"/>
</dbReference>
<dbReference type="FunFam" id="1.25.40.10:FF:000125">
    <property type="entry name" value="Pentatricopeptide repeat-containing protein"/>
    <property type="match status" value="1"/>
</dbReference>
<dbReference type="GO" id="GO:0016556">
    <property type="term" value="P:mRNA modification"/>
    <property type="evidence" value="ECO:0007669"/>
    <property type="project" value="UniProtKB-ARBA"/>
</dbReference>
<name>A0A7I8KWW0_SPIIN</name>
<evidence type="ECO:0000256" key="1">
    <source>
        <dbReference type="ARBA" id="ARBA00022737"/>
    </source>
</evidence>
<sequence>MWQNLVRPDKFTFPFVLKACANIRALEEGKQIHCQVLKSPFRQDTYVLDSLLLMYSKCGKIEDARLAFDLLPHKRLICWNMMIDGYVKHGDLDTARELFDYMPQRDIFSWNVMIDGYAKYEQIGAARNLFDEMPIRDIISWNSMIAGYAKCGDMESAKDLFDQMPLKDVVTWGIMINGYSKSGHVEIGHCCFEKVPHKSLITWNSLIRGYAKCESIESAYKLFAIMPVKNSVSYNIMLDAYVKGGKIEMAYQLFNTMADKDIVAWNVMIDGYARIGNMEFARVLFDTLPYRDIISWNALISGYKQNGFPEEAILLFCEMLESGGKPDCCTLATVLSVIADLGLYVQGTWVHAYAERKSYPVSGMVGVSLIDMYSKCGYVGMALQFFNHIPRKTRDHWNSMISGVAIHGFGSLAVSLFEQMELSNVEPDDITFVNILNACSHAGLVHEGQLYFELMRSKYRLCPTIQHYGCMVDLLSRSGGLDAAMKLVTSMPIRPNDVVWRALLAASTNHGNTEIAERAARHLFELEPNDSSSYVLLSSIYVSRCQFESASKMWKLMKDRSIRKNPGCSSIELHGEVHEFRVGDSLDDDVLKIHHSLRSISQDLMMEDIGGVEED</sequence>
<dbReference type="GO" id="GO:0003723">
    <property type="term" value="F:RNA binding"/>
    <property type="evidence" value="ECO:0007669"/>
    <property type="project" value="InterPro"/>
</dbReference>
<accession>A0A7I8KWW0</accession>
<feature type="repeat" description="PPR" evidence="2">
    <location>
        <begin position="199"/>
        <end position="229"/>
    </location>
</feature>
<keyword evidence="4" id="KW-1185">Reference proteome</keyword>
<reference evidence="3" key="1">
    <citation type="submission" date="2020-02" db="EMBL/GenBank/DDBJ databases">
        <authorList>
            <person name="Scholz U."/>
            <person name="Mascher M."/>
            <person name="Fiebig A."/>
        </authorList>
    </citation>
    <scope>NUCLEOTIDE SEQUENCE</scope>
</reference>
<feature type="repeat" description="PPR" evidence="2">
    <location>
        <begin position="137"/>
        <end position="171"/>
    </location>
</feature>
<evidence type="ECO:0000313" key="4">
    <source>
        <dbReference type="Proteomes" id="UP000663760"/>
    </source>
</evidence>
<dbReference type="GO" id="GO:0048731">
    <property type="term" value="P:system development"/>
    <property type="evidence" value="ECO:0007669"/>
    <property type="project" value="UniProtKB-ARBA"/>
</dbReference>
<dbReference type="EMBL" id="LR746272">
    <property type="protein sequence ID" value="CAA7402250.1"/>
    <property type="molecule type" value="Genomic_DNA"/>
</dbReference>
<gene>
    <name evidence="3" type="ORF">SI8410_09012928</name>
</gene>
<dbReference type="OrthoDB" id="772730at2759"/>
<dbReference type="InterPro" id="IPR046960">
    <property type="entry name" value="PPR_At4g14850-like_plant"/>
</dbReference>
<dbReference type="Pfam" id="PF13041">
    <property type="entry name" value="PPR_2"/>
    <property type="match status" value="2"/>
</dbReference>
<feature type="repeat" description="PPR" evidence="2">
    <location>
        <begin position="292"/>
        <end position="326"/>
    </location>
</feature>
<dbReference type="InterPro" id="IPR011990">
    <property type="entry name" value="TPR-like_helical_dom_sf"/>
</dbReference>
<dbReference type="Proteomes" id="UP000663760">
    <property type="component" value="Chromosome 9"/>
</dbReference>
<dbReference type="Pfam" id="PF01535">
    <property type="entry name" value="PPR"/>
    <property type="match status" value="7"/>
</dbReference>
<dbReference type="NCBIfam" id="TIGR00756">
    <property type="entry name" value="PPR"/>
    <property type="match status" value="8"/>
</dbReference>
<dbReference type="PANTHER" id="PTHR47926">
    <property type="entry name" value="PENTATRICOPEPTIDE REPEAT-CONTAINING PROTEIN"/>
    <property type="match status" value="1"/>
</dbReference>
<feature type="repeat" description="PPR" evidence="2">
    <location>
        <begin position="75"/>
        <end position="109"/>
    </location>
</feature>
<feature type="repeat" description="PPR" evidence="2">
    <location>
        <begin position="393"/>
        <end position="427"/>
    </location>
</feature>
<dbReference type="Pfam" id="PF20431">
    <property type="entry name" value="E_motif"/>
    <property type="match status" value="1"/>
</dbReference>
<dbReference type="GO" id="GO:0005737">
    <property type="term" value="C:cytoplasm"/>
    <property type="evidence" value="ECO:0007669"/>
    <property type="project" value="UniProtKB-ARBA"/>
</dbReference>
<evidence type="ECO:0000313" key="3">
    <source>
        <dbReference type="EMBL" id="CAA7402250.1"/>
    </source>
</evidence>
<feature type="repeat" description="PPR" evidence="2">
    <location>
        <begin position="230"/>
        <end position="264"/>
    </location>
</feature>
<evidence type="ECO:0000256" key="2">
    <source>
        <dbReference type="PROSITE-ProRule" id="PRU00708"/>
    </source>
</evidence>
<dbReference type="PROSITE" id="PS51375">
    <property type="entry name" value="PPR"/>
    <property type="match status" value="6"/>
</dbReference>
<dbReference type="AlphaFoldDB" id="A0A7I8KWW0"/>
<dbReference type="FunFam" id="1.25.40.10:FF:000277">
    <property type="entry name" value="Pentatricopeptide repeat-containing protein, mitochondrial"/>
    <property type="match status" value="1"/>
</dbReference>
<dbReference type="PANTHER" id="PTHR47926:SF452">
    <property type="entry name" value="PENTATRICOPEPTIDE REPEAT-CONTAINING PROTEIN"/>
    <property type="match status" value="1"/>
</dbReference>
<keyword evidence="1" id="KW-0677">Repeat</keyword>
<dbReference type="Gene3D" id="1.25.40.10">
    <property type="entry name" value="Tetratricopeptide repeat domain"/>
    <property type="match status" value="5"/>
</dbReference>
<dbReference type="SUPFAM" id="SSF48452">
    <property type="entry name" value="TPR-like"/>
    <property type="match status" value="1"/>
</dbReference>